<keyword evidence="12" id="KW-1185">Reference proteome</keyword>
<evidence type="ECO:0000313" key="12">
    <source>
        <dbReference type="Proteomes" id="UP000325395"/>
    </source>
</evidence>
<evidence type="ECO:0000256" key="4">
    <source>
        <dbReference type="ARBA" id="ARBA00022679"/>
    </source>
</evidence>
<keyword evidence="11" id="KW-0328">Glycosyltransferase</keyword>
<comment type="similarity">
    <text evidence="3">Belongs to the MNN1/MNT family.</text>
</comment>
<evidence type="ECO:0000256" key="8">
    <source>
        <dbReference type="ARBA" id="ARBA00023034"/>
    </source>
</evidence>
<feature type="transmembrane region" description="Helical" evidence="10">
    <location>
        <begin position="7"/>
        <end position="25"/>
    </location>
</feature>
<keyword evidence="4" id="KW-0808">Transferase</keyword>
<evidence type="ECO:0000256" key="2">
    <source>
        <dbReference type="ARBA" id="ARBA00004922"/>
    </source>
</evidence>
<dbReference type="PANTHER" id="PTHR31646:SF1">
    <property type="entry name" value="ALPHA-1,2-MANNOSYLTRANSFERASE MNN2"/>
    <property type="match status" value="1"/>
</dbReference>
<dbReference type="InterPro" id="IPR022751">
    <property type="entry name" value="Alpha_mannosyltransferase"/>
</dbReference>
<dbReference type="Proteomes" id="UP000325395">
    <property type="component" value="Unassembled WGS sequence"/>
</dbReference>
<keyword evidence="7 10" id="KW-1133">Transmembrane helix</keyword>
<keyword evidence="5 10" id="KW-0812">Transmembrane</keyword>
<comment type="pathway">
    <text evidence="2">Protein modification; protein glycosylation.</text>
</comment>
<organism evidence="11 12">
    <name type="scientific">Aspergillus pseudocaelatus</name>
    <dbReference type="NCBI Taxonomy" id="1825620"/>
    <lineage>
        <taxon>Eukaryota</taxon>
        <taxon>Fungi</taxon>
        <taxon>Dikarya</taxon>
        <taxon>Ascomycota</taxon>
        <taxon>Pezizomycotina</taxon>
        <taxon>Eurotiomycetes</taxon>
        <taxon>Eurotiomycetidae</taxon>
        <taxon>Eurotiales</taxon>
        <taxon>Aspergillaceae</taxon>
        <taxon>Aspergillus</taxon>
        <taxon>Aspergillus subgen. Circumdati</taxon>
    </lineage>
</organism>
<evidence type="ECO:0000256" key="10">
    <source>
        <dbReference type="SAM" id="Phobius"/>
    </source>
</evidence>
<evidence type="ECO:0000256" key="9">
    <source>
        <dbReference type="ARBA" id="ARBA00023136"/>
    </source>
</evidence>
<evidence type="ECO:0000256" key="7">
    <source>
        <dbReference type="ARBA" id="ARBA00022989"/>
    </source>
</evidence>
<evidence type="ECO:0000313" key="11">
    <source>
        <dbReference type="EMBL" id="KAE8411612.1"/>
    </source>
</evidence>
<evidence type="ECO:0000256" key="3">
    <source>
        <dbReference type="ARBA" id="ARBA00009105"/>
    </source>
</evidence>
<proteinExistence type="inferred from homology"/>
<name>A0ABQ6W384_9EURO</name>
<evidence type="ECO:0000256" key="6">
    <source>
        <dbReference type="ARBA" id="ARBA00022968"/>
    </source>
</evidence>
<keyword evidence="6" id="KW-0735">Signal-anchor</keyword>
<keyword evidence="9 10" id="KW-0472">Membrane</keyword>
<dbReference type="SUPFAM" id="SSF53448">
    <property type="entry name" value="Nucleotide-diphospho-sugar transferases"/>
    <property type="match status" value="1"/>
</dbReference>
<dbReference type="Pfam" id="PF11051">
    <property type="entry name" value="Mannosyl_trans3"/>
    <property type="match status" value="2"/>
</dbReference>
<dbReference type="PANTHER" id="PTHR31646">
    <property type="entry name" value="ALPHA-1,2-MANNOSYLTRANSFERASE MNN2"/>
    <property type="match status" value="1"/>
</dbReference>
<protein>
    <submittedName>
        <fullName evidence="11">Mannosyltransferase putative-domain-containing protein</fullName>
    </submittedName>
</protein>
<dbReference type="GO" id="GO:0016757">
    <property type="term" value="F:glycosyltransferase activity"/>
    <property type="evidence" value="ECO:0007669"/>
    <property type="project" value="UniProtKB-KW"/>
</dbReference>
<dbReference type="InterPro" id="IPR029044">
    <property type="entry name" value="Nucleotide-diphossugar_trans"/>
</dbReference>
<sequence>MLARRRTIVAAFLTTFCLFSAYYVWHKEPSNLVASLQDTQSHLWQHLHPALEKYAPDCPEPTQNGSPGLPRFDAIHETPRRSLLTNVDELLQPMQAAHDGFVQATRNLNVGNAFVPGTVGIVSSAGGSYLPTFMVSLSFLRRTESMLPVGLFMKDQTEYEVHICETESIPPIEGFQIKPFAVLFSSYEKLIWLDADCVPLHDPTVLLEFEPFTSSGLVTWPDFWANTAAPVYFNISRQPEPSSTTRQATEAGIMLVSKLTHFPSLLLAAYYNSYGPNCYYSLLSQGAPGAGDKETLLHAATALNQSFYAVSETVVDIGNVTPWDSQVAINAGYVQADPIQDYNLTSQGKWRVRDPSVAKPPGVFFIHASAPKFDPGKELLWEKLRGFDGNPTRLWTYPPEAMRRLGYDAEQRFWEETMSVACTMESAFETWKAKSELCDGVRMHWKAVFENPDIVMPTFTDD</sequence>
<accession>A0ABQ6W384</accession>
<gene>
    <name evidence="11" type="ORF">BDV36DRAFT_305662</name>
</gene>
<dbReference type="EMBL" id="ML735867">
    <property type="protein sequence ID" value="KAE8411612.1"/>
    <property type="molecule type" value="Genomic_DNA"/>
</dbReference>
<evidence type="ECO:0000256" key="1">
    <source>
        <dbReference type="ARBA" id="ARBA00004323"/>
    </source>
</evidence>
<comment type="subcellular location">
    <subcellularLocation>
        <location evidence="1">Golgi apparatus membrane</location>
        <topology evidence="1">Single-pass type II membrane protein</topology>
    </subcellularLocation>
</comment>
<evidence type="ECO:0000256" key="5">
    <source>
        <dbReference type="ARBA" id="ARBA00022692"/>
    </source>
</evidence>
<keyword evidence="8" id="KW-0333">Golgi apparatus</keyword>
<reference evidence="11 12" key="1">
    <citation type="submission" date="2019-04" db="EMBL/GenBank/DDBJ databases">
        <authorList>
            <consortium name="DOE Joint Genome Institute"/>
            <person name="Mondo S."/>
            <person name="Kjaerbolling I."/>
            <person name="Vesth T."/>
            <person name="Frisvad J.C."/>
            <person name="Nybo J.L."/>
            <person name="Theobald S."/>
            <person name="Kildgaard S."/>
            <person name="Isbrandt T."/>
            <person name="Kuo A."/>
            <person name="Sato A."/>
            <person name="Lyhne E.K."/>
            <person name="Kogle M.E."/>
            <person name="Wiebenga A."/>
            <person name="Kun R.S."/>
            <person name="Lubbers R.J."/>
            <person name="Makela M.R."/>
            <person name="Barry K."/>
            <person name="Chovatia M."/>
            <person name="Clum A."/>
            <person name="Daum C."/>
            <person name="Haridas S."/>
            <person name="He G."/>
            <person name="LaButti K."/>
            <person name="Lipzen A."/>
            <person name="Riley R."/>
            <person name="Salamov A."/>
            <person name="Simmons B.A."/>
            <person name="Magnuson J.K."/>
            <person name="Henrissat B."/>
            <person name="Mortensen U.H."/>
            <person name="Larsen T.O."/>
            <person name="Devries R.P."/>
            <person name="Grigoriev I.V."/>
            <person name="Machida M."/>
            <person name="Baker S.E."/>
            <person name="Andersen M.R."/>
            <person name="Cantor M.N."/>
            <person name="Hua S.X."/>
        </authorList>
    </citation>
    <scope>NUCLEOTIDE SEQUENCE [LARGE SCALE GENOMIC DNA]</scope>
    <source>
        <strain evidence="11 12">CBS 117616</strain>
    </source>
</reference>